<name>A0A3B1CKW3_9ZZZZ</name>
<proteinExistence type="predicted"/>
<dbReference type="EMBL" id="UOGE01000096">
    <property type="protein sequence ID" value="VAX24624.1"/>
    <property type="molecule type" value="Genomic_DNA"/>
</dbReference>
<gene>
    <name evidence="1" type="ORF">MNBD_NITROSPINAE02-2012</name>
</gene>
<sequence length="247" mass="27115">MKKFAYIPIAVTLLAGSVIFGGLPAWATPSTQIWIPSTDTQPYGTVHLGVDNYTTVFRKSEDGAYDLPTTFGITAGVAETEILGLEIGVDLREPSDDPIYMNAKLQINEDSVFEFFPAIAIGIYDAGTNGEQTDYNIMYFLVAKNFPALGRFSAGYYYGNEDLLKDANGESNNTGILASWDRTLAEVDERLWLAVDYMGGNNSYGALSFGFAWRFSPNISALLGYDVFNDKLVAGENALTVQFDMDF</sequence>
<dbReference type="AlphaFoldDB" id="A0A3B1CKW3"/>
<organism evidence="1">
    <name type="scientific">hydrothermal vent metagenome</name>
    <dbReference type="NCBI Taxonomy" id="652676"/>
    <lineage>
        <taxon>unclassified sequences</taxon>
        <taxon>metagenomes</taxon>
        <taxon>ecological metagenomes</taxon>
    </lineage>
</organism>
<protein>
    <submittedName>
        <fullName evidence="1">Uncharacterized protein</fullName>
    </submittedName>
</protein>
<reference evidence="1" key="1">
    <citation type="submission" date="2018-06" db="EMBL/GenBank/DDBJ databases">
        <authorList>
            <person name="Zhirakovskaya E."/>
        </authorList>
    </citation>
    <scope>NUCLEOTIDE SEQUENCE</scope>
</reference>
<evidence type="ECO:0000313" key="1">
    <source>
        <dbReference type="EMBL" id="VAX24624.1"/>
    </source>
</evidence>
<accession>A0A3B1CKW3</accession>